<evidence type="ECO:0000313" key="4">
    <source>
        <dbReference type="Proteomes" id="UP001459277"/>
    </source>
</evidence>
<protein>
    <recommendedName>
        <fullName evidence="2">DUF4283 domain-containing protein</fullName>
    </recommendedName>
</protein>
<dbReference type="InterPro" id="IPR025558">
    <property type="entry name" value="DUF4283"/>
</dbReference>
<evidence type="ECO:0000313" key="3">
    <source>
        <dbReference type="EMBL" id="KAL0012974.1"/>
    </source>
</evidence>
<dbReference type="InterPro" id="IPR040256">
    <property type="entry name" value="At4g02000-like"/>
</dbReference>
<accession>A0AAW2DS79</accession>
<dbReference type="PANTHER" id="PTHR31286">
    <property type="entry name" value="GLYCINE-RICH CELL WALL STRUCTURAL PROTEIN 1.8-LIKE"/>
    <property type="match status" value="1"/>
</dbReference>
<dbReference type="Pfam" id="PF14111">
    <property type="entry name" value="DUF4283"/>
    <property type="match status" value="1"/>
</dbReference>
<reference evidence="3 4" key="1">
    <citation type="submission" date="2024-01" db="EMBL/GenBank/DDBJ databases">
        <title>A telomere-to-telomere, gap-free genome of sweet tea (Lithocarpus litseifolius).</title>
        <authorList>
            <person name="Zhou J."/>
        </authorList>
    </citation>
    <scope>NUCLEOTIDE SEQUENCE [LARGE SCALE GENOMIC DNA]</scope>
    <source>
        <strain evidence="3">Zhou-2022a</strain>
        <tissue evidence="3">Leaf</tissue>
    </source>
</reference>
<dbReference type="AlphaFoldDB" id="A0AAW2DS79"/>
<feature type="compositionally biased region" description="Gly residues" evidence="1">
    <location>
        <begin position="251"/>
        <end position="261"/>
    </location>
</feature>
<name>A0AAW2DS79_9ROSI</name>
<organism evidence="3 4">
    <name type="scientific">Lithocarpus litseifolius</name>
    <dbReference type="NCBI Taxonomy" id="425828"/>
    <lineage>
        <taxon>Eukaryota</taxon>
        <taxon>Viridiplantae</taxon>
        <taxon>Streptophyta</taxon>
        <taxon>Embryophyta</taxon>
        <taxon>Tracheophyta</taxon>
        <taxon>Spermatophyta</taxon>
        <taxon>Magnoliopsida</taxon>
        <taxon>eudicotyledons</taxon>
        <taxon>Gunneridae</taxon>
        <taxon>Pentapetalae</taxon>
        <taxon>rosids</taxon>
        <taxon>fabids</taxon>
        <taxon>Fagales</taxon>
        <taxon>Fagaceae</taxon>
        <taxon>Lithocarpus</taxon>
    </lineage>
</organism>
<evidence type="ECO:0000259" key="2">
    <source>
        <dbReference type="Pfam" id="PF14111"/>
    </source>
</evidence>
<dbReference type="PANTHER" id="PTHR31286:SF99">
    <property type="entry name" value="DUF4283 DOMAIN-CONTAINING PROTEIN"/>
    <property type="match status" value="1"/>
</dbReference>
<evidence type="ECO:0000256" key="1">
    <source>
        <dbReference type="SAM" id="MobiDB-lite"/>
    </source>
</evidence>
<gene>
    <name evidence="3" type="ORF">SO802_000043</name>
</gene>
<proteinExistence type="predicted"/>
<sequence>MSAPILSREEEAELARSNKKVKDLKACIPSPWRKSLIVKVYGRAVGFSLLHGRLLSLWKPMGKIDCIDLEDCKGVLRNGPWFIGENFLSIRSWEPNFKPAETNISSVAIWVRLNKHPIEYYHVEALQIIGNAIGKVLRIDTHTANESRGRFARLCIQVDVGKPLTTTLLIGGKEQPMCYEGIQRLCFSCERIGHQCEKCPYIVWKDASQARETKRKKDVVVSQKDVVHALDNSGTTSGTSKDRGSYEGMVGEDGGQCPGRV</sequence>
<comment type="caution">
    <text evidence="3">The sequence shown here is derived from an EMBL/GenBank/DDBJ whole genome shotgun (WGS) entry which is preliminary data.</text>
</comment>
<feature type="domain" description="DUF4283" evidence="2">
    <location>
        <begin position="32"/>
        <end position="101"/>
    </location>
</feature>
<feature type="region of interest" description="Disordered" evidence="1">
    <location>
        <begin position="230"/>
        <end position="261"/>
    </location>
</feature>
<dbReference type="Proteomes" id="UP001459277">
    <property type="component" value="Unassembled WGS sequence"/>
</dbReference>
<keyword evidence="4" id="KW-1185">Reference proteome</keyword>
<dbReference type="EMBL" id="JAZDWU010000001">
    <property type="protein sequence ID" value="KAL0012974.1"/>
    <property type="molecule type" value="Genomic_DNA"/>
</dbReference>